<evidence type="ECO:0000256" key="19">
    <source>
        <dbReference type="ARBA" id="ARBA00038995"/>
    </source>
</evidence>
<dbReference type="PRINTS" id="PR00001">
    <property type="entry name" value="GLABLOOD"/>
</dbReference>
<evidence type="ECO:0000256" key="20">
    <source>
        <dbReference type="ARBA" id="ARBA00040219"/>
    </source>
</evidence>
<dbReference type="InterPro" id="IPR035972">
    <property type="entry name" value="GLA-like_dom_SF"/>
</dbReference>
<dbReference type="InterPro" id="IPR043504">
    <property type="entry name" value="Peptidase_S1_PA_chymotrypsin"/>
</dbReference>
<dbReference type="Pfam" id="PF00089">
    <property type="entry name" value="Trypsin"/>
    <property type="match status" value="1"/>
</dbReference>
<keyword evidence="9" id="KW-0677">Repeat</keyword>
<comment type="subcellular location">
    <subcellularLocation>
        <location evidence="1">Endoplasmic reticulum</location>
    </subcellularLocation>
    <subcellularLocation>
        <location evidence="2">Golgi apparatus</location>
    </subcellularLocation>
    <subcellularLocation>
        <location evidence="3">Secreted</location>
    </subcellularLocation>
</comment>
<dbReference type="GO" id="GO:0005794">
    <property type="term" value="C:Golgi apparatus"/>
    <property type="evidence" value="ECO:0007669"/>
    <property type="project" value="UniProtKB-SubCell"/>
</dbReference>
<evidence type="ECO:0000259" key="27">
    <source>
        <dbReference type="PROSITE" id="PS50998"/>
    </source>
</evidence>
<dbReference type="GO" id="GO:0005783">
    <property type="term" value="C:endoplasmic reticulum"/>
    <property type="evidence" value="ECO:0007669"/>
    <property type="project" value="UniProtKB-SubCell"/>
</dbReference>
<dbReference type="InterPro" id="IPR001314">
    <property type="entry name" value="Peptidase_S1A"/>
</dbReference>
<keyword evidence="13" id="KW-0333">Golgi apparatus</keyword>
<dbReference type="GO" id="GO:0005509">
    <property type="term" value="F:calcium ion binding"/>
    <property type="evidence" value="ECO:0007669"/>
    <property type="project" value="InterPro"/>
</dbReference>
<evidence type="ECO:0000256" key="7">
    <source>
        <dbReference type="ARBA" id="ARBA00022696"/>
    </source>
</evidence>
<dbReference type="Ensembl" id="ENSUMAT00000034765.1">
    <property type="protein sequence ID" value="ENSUMAP00000029413.1"/>
    <property type="gene ID" value="ENSUMAG00000021272.1"/>
</dbReference>
<evidence type="ECO:0000256" key="6">
    <source>
        <dbReference type="ARBA" id="ARBA00022670"/>
    </source>
</evidence>
<evidence type="ECO:0000256" key="22">
    <source>
        <dbReference type="ARBA" id="ARBA00042403"/>
    </source>
</evidence>
<dbReference type="InterPro" id="IPR033116">
    <property type="entry name" value="TRYPSIN_SER"/>
</dbReference>
<dbReference type="SUPFAM" id="SSF50494">
    <property type="entry name" value="Trypsin-like serine proteases"/>
    <property type="match status" value="1"/>
</dbReference>
<evidence type="ECO:0000256" key="2">
    <source>
        <dbReference type="ARBA" id="ARBA00004555"/>
    </source>
</evidence>
<feature type="domain" description="Peptidase S1" evidence="26">
    <location>
        <begin position="195"/>
        <end position="415"/>
    </location>
</feature>
<reference evidence="28" key="1">
    <citation type="submission" date="2019-03" db="UniProtKB">
        <authorList>
            <consortium name="Ensembl"/>
        </authorList>
    </citation>
    <scope>IDENTIFICATION</scope>
</reference>
<evidence type="ECO:0000256" key="21">
    <source>
        <dbReference type="ARBA" id="ARBA00041306"/>
    </source>
</evidence>
<dbReference type="InterPro" id="IPR001254">
    <property type="entry name" value="Trypsin_dom"/>
</dbReference>
<keyword evidence="6 25" id="KW-0645">Protease</keyword>
<feature type="active site" description="Charge relay system" evidence="24">
    <location>
        <position position="367"/>
    </location>
</feature>
<dbReference type="GO" id="GO:0006508">
    <property type="term" value="P:proteolysis"/>
    <property type="evidence" value="ECO:0007669"/>
    <property type="project" value="UniProtKB-KW"/>
</dbReference>
<evidence type="ECO:0000256" key="15">
    <source>
        <dbReference type="ARBA" id="ARBA00023157"/>
    </source>
</evidence>
<evidence type="ECO:0000256" key="5">
    <source>
        <dbReference type="ARBA" id="ARBA00022536"/>
    </source>
</evidence>
<evidence type="ECO:0000256" key="25">
    <source>
        <dbReference type="RuleBase" id="RU363034"/>
    </source>
</evidence>
<evidence type="ECO:0000256" key="9">
    <source>
        <dbReference type="ARBA" id="ARBA00022737"/>
    </source>
</evidence>
<comment type="catalytic activity">
    <reaction evidence="17">
        <text>Degradation of blood coagulation factors Va and VIIIa.</text>
        <dbReference type="EC" id="3.4.21.69"/>
    </reaction>
</comment>
<evidence type="ECO:0000256" key="8">
    <source>
        <dbReference type="ARBA" id="ARBA00022729"/>
    </source>
</evidence>
<keyword evidence="15" id="KW-1015">Disulfide bond</keyword>
<dbReference type="InterPro" id="IPR000294">
    <property type="entry name" value="GLA_domain"/>
</dbReference>
<dbReference type="PRINTS" id="PR00722">
    <property type="entry name" value="CHYMOTRYPSIN"/>
</dbReference>
<evidence type="ECO:0000256" key="11">
    <source>
        <dbReference type="ARBA" id="ARBA00022824"/>
    </source>
</evidence>
<keyword evidence="14" id="KW-0094">Blood coagulation</keyword>
<evidence type="ECO:0000256" key="4">
    <source>
        <dbReference type="ARBA" id="ARBA00022525"/>
    </source>
</evidence>
<dbReference type="PANTHER" id="PTHR24278:SF28">
    <property type="entry name" value="COAGULATION FACTOR X"/>
    <property type="match status" value="1"/>
</dbReference>
<dbReference type="PROSITE" id="PS50240">
    <property type="entry name" value="TRYPSIN_DOM"/>
    <property type="match status" value="1"/>
</dbReference>
<feature type="domain" description="Gla" evidence="27">
    <location>
        <begin position="41"/>
        <end position="87"/>
    </location>
</feature>
<dbReference type="GeneTree" id="ENSGT00940000157694"/>
<evidence type="ECO:0000256" key="16">
    <source>
        <dbReference type="ARBA" id="ARBA00023180"/>
    </source>
</evidence>
<protein>
    <recommendedName>
        <fullName evidence="20">Vitamin K-dependent protein C</fullName>
        <ecNumber evidence="19">3.4.21.69</ecNumber>
    </recommendedName>
    <alternativeName>
        <fullName evidence="23">Anticoagulant protein C</fullName>
    </alternativeName>
    <alternativeName>
        <fullName evidence="21">Autoprothrombin IIA</fullName>
    </alternativeName>
    <alternativeName>
        <fullName evidence="22">Blood coagulation factor XIV</fullName>
    </alternativeName>
</protein>
<keyword evidence="11" id="KW-0256">Endoplasmic reticulum</keyword>
<dbReference type="InterPro" id="IPR017857">
    <property type="entry name" value="Coagulation_fac-like_Gla_dom"/>
</dbReference>
<feature type="active site" description="Charge relay system" evidence="24">
    <location>
        <position position="224"/>
    </location>
</feature>
<dbReference type="GO" id="GO:0004252">
    <property type="term" value="F:serine-type endopeptidase activity"/>
    <property type="evidence" value="ECO:0007669"/>
    <property type="project" value="UniProtKB-EC"/>
</dbReference>
<dbReference type="GO" id="GO:0005615">
    <property type="term" value="C:extracellular space"/>
    <property type="evidence" value="ECO:0007669"/>
    <property type="project" value="TreeGrafter"/>
</dbReference>
<name>A0A452V7A0_URSMA</name>
<dbReference type="Pfam" id="PF14670">
    <property type="entry name" value="FXa_inhibition"/>
    <property type="match status" value="1"/>
</dbReference>
<dbReference type="GO" id="GO:0007596">
    <property type="term" value="P:blood coagulation"/>
    <property type="evidence" value="ECO:0007669"/>
    <property type="project" value="UniProtKB-KW"/>
</dbReference>
<organism evidence="28">
    <name type="scientific">Ursus maritimus</name>
    <name type="common">Polar bear</name>
    <name type="synonym">Thalarctos maritimus</name>
    <dbReference type="NCBI Taxonomy" id="29073"/>
    <lineage>
        <taxon>Eukaryota</taxon>
        <taxon>Metazoa</taxon>
        <taxon>Chordata</taxon>
        <taxon>Craniata</taxon>
        <taxon>Vertebrata</taxon>
        <taxon>Euteleostomi</taxon>
        <taxon>Mammalia</taxon>
        <taxon>Eutheria</taxon>
        <taxon>Laurasiatheria</taxon>
        <taxon>Carnivora</taxon>
        <taxon>Caniformia</taxon>
        <taxon>Ursidae</taxon>
        <taxon>Ursus</taxon>
    </lineage>
</organism>
<dbReference type="SUPFAM" id="SSF57630">
    <property type="entry name" value="GLA-domain"/>
    <property type="match status" value="1"/>
</dbReference>
<dbReference type="PANTHER" id="PTHR24278">
    <property type="entry name" value="COAGULATION FACTOR"/>
    <property type="match status" value="1"/>
</dbReference>
<keyword evidence="16" id="KW-0325">Glycoprotein</keyword>
<feature type="active site" description="Charge relay system" evidence="24">
    <location>
        <position position="270"/>
    </location>
</feature>
<evidence type="ECO:0000256" key="12">
    <source>
        <dbReference type="ARBA" id="ARBA00022825"/>
    </source>
</evidence>
<dbReference type="PIRSF" id="PIRSF001143">
    <property type="entry name" value="Factor_X"/>
    <property type="match status" value="1"/>
</dbReference>
<evidence type="ECO:0000256" key="18">
    <source>
        <dbReference type="ARBA" id="ARBA00037553"/>
    </source>
</evidence>
<dbReference type="PROSITE" id="PS50998">
    <property type="entry name" value="GLA_2"/>
    <property type="match status" value="1"/>
</dbReference>
<dbReference type="PROSITE" id="PS00134">
    <property type="entry name" value="TRYPSIN_HIS"/>
    <property type="match status" value="1"/>
</dbReference>
<dbReference type="Gene3D" id="4.10.740.10">
    <property type="entry name" value="Coagulation Factor IX"/>
    <property type="match status" value="1"/>
</dbReference>
<comment type="function">
    <text evidence="18">Protein C is a vitamin K-dependent serine protease that regulates blood coagulation by inactivating factors Va and VIIIa in the presence of calcium ions and phospholipids. Exerts a protective effect on the endothelial cell barrier function.</text>
</comment>
<evidence type="ECO:0000256" key="1">
    <source>
        <dbReference type="ARBA" id="ARBA00004240"/>
    </source>
</evidence>
<evidence type="ECO:0000256" key="13">
    <source>
        <dbReference type="ARBA" id="ARBA00023034"/>
    </source>
</evidence>
<dbReference type="SMART" id="SM00069">
    <property type="entry name" value="GLA"/>
    <property type="match status" value="1"/>
</dbReference>
<dbReference type="InterPro" id="IPR012224">
    <property type="entry name" value="Pept_S1A_FX"/>
</dbReference>
<dbReference type="InterPro" id="IPR009003">
    <property type="entry name" value="Peptidase_S1_PA"/>
</dbReference>
<evidence type="ECO:0000256" key="3">
    <source>
        <dbReference type="ARBA" id="ARBA00004613"/>
    </source>
</evidence>
<dbReference type="FunFam" id="4.10.740.10:FF:000001">
    <property type="entry name" value="vitamin K-dependent protein S"/>
    <property type="match status" value="1"/>
</dbReference>
<evidence type="ECO:0000313" key="28">
    <source>
        <dbReference type="Ensembl" id="ENSUMAP00000029413"/>
    </source>
</evidence>
<dbReference type="PROSITE" id="PS00135">
    <property type="entry name" value="TRYPSIN_SER"/>
    <property type="match status" value="1"/>
</dbReference>
<dbReference type="SMART" id="SM00020">
    <property type="entry name" value="Tryp_SPc"/>
    <property type="match status" value="1"/>
</dbReference>
<dbReference type="EC" id="3.4.21.69" evidence="19"/>
<dbReference type="Gene3D" id="2.10.25.10">
    <property type="entry name" value="Laminin"/>
    <property type="match status" value="1"/>
</dbReference>
<evidence type="ECO:0000256" key="23">
    <source>
        <dbReference type="ARBA" id="ARBA00042906"/>
    </source>
</evidence>
<dbReference type="InterPro" id="IPR018114">
    <property type="entry name" value="TRYPSIN_HIS"/>
</dbReference>
<keyword evidence="8" id="KW-0732">Signal</keyword>
<dbReference type="FunFam" id="2.40.10.10:FF:000011">
    <property type="entry name" value="Coagulation factor X"/>
    <property type="match status" value="1"/>
</dbReference>
<keyword evidence="12 25" id="KW-0720">Serine protease</keyword>
<evidence type="ECO:0000256" key="24">
    <source>
        <dbReference type="PIRSR" id="PIRSR001143-1"/>
    </source>
</evidence>
<sequence length="432" mass="47115">SAAWLPVRGQPLRPSGQHVPACPPVFLSPERASSVLGRVRRANSFLEEMKKGNLERECMEETCSFEEAREVFEDTAKTVRAGARVPCSRAPLGGGRPGTCQGQRGASASLGCPEGPHASRAATRKLCSVDNGDCEQFCREEQSSVVCSCASGYVLGDNGKSCISTGRRHVGQSGREALPLLSAKADPTWRTRVCPLQALLINEENEGFCGGTILSEYYILTAAHCVQQAKKFTVRVGKWRHDPPALQGTLSLVELVVRHNRFVRETYDFDIAVVKLKTPITFRMNVAPACLPQKDWAESTLMTQKTGIVSGFGKTHEKGRPSRTLKMMEVPYVDRNTCKLSSSFSITPNMFCAGYDSKPEDACQGDSGGPHVTRFKDTYFVTGIVSWGEGCARKGKYGVYTKVTNFLKWIDKSMKGRSTAPASAGDPAPHPH</sequence>
<dbReference type="AlphaFoldDB" id="A0A452V7A0"/>
<evidence type="ECO:0000256" key="14">
    <source>
        <dbReference type="ARBA" id="ARBA00023084"/>
    </source>
</evidence>
<dbReference type="Pfam" id="PF00594">
    <property type="entry name" value="Gla"/>
    <property type="match status" value="1"/>
</dbReference>
<proteinExistence type="predicted"/>
<gene>
    <name evidence="28" type="primary">F10</name>
</gene>
<dbReference type="Gene3D" id="2.40.10.10">
    <property type="entry name" value="Trypsin-like serine proteases"/>
    <property type="match status" value="2"/>
</dbReference>
<evidence type="ECO:0000256" key="17">
    <source>
        <dbReference type="ARBA" id="ARBA00036045"/>
    </source>
</evidence>
<keyword evidence="5" id="KW-0245">EGF-like domain</keyword>
<accession>A0A452V7A0</accession>
<dbReference type="InterPro" id="IPR050442">
    <property type="entry name" value="Peptidase_S1_coag_factors"/>
</dbReference>
<dbReference type="CDD" id="cd00190">
    <property type="entry name" value="Tryp_SPc"/>
    <property type="match status" value="1"/>
</dbReference>
<keyword evidence="7" id="KW-0356">Hemostasis</keyword>
<keyword evidence="10 25" id="KW-0378">Hydrolase</keyword>
<evidence type="ECO:0000259" key="26">
    <source>
        <dbReference type="PROSITE" id="PS50240"/>
    </source>
</evidence>
<keyword evidence="4" id="KW-0964">Secreted</keyword>
<evidence type="ECO:0000256" key="10">
    <source>
        <dbReference type="ARBA" id="ARBA00022801"/>
    </source>
</evidence>